<evidence type="ECO:0000313" key="3">
    <source>
        <dbReference type="Proteomes" id="UP000248014"/>
    </source>
</evidence>
<evidence type="ECO:0000313" key="2">
    <source>
        <dbReference type="EMBL" id="PXW68458.1"/>
    </source>
</evidence>
<protein>
    <submittedName>
        <fullName evidence="2">Polyhydroxyalkanoate synthase</fullName>
    </submittedName>
</protein>
<dbReference type="Pfam" id="PF12697">
    <property type="entry name" value="Abhydrolase_6"/>
    <property type="match status" value="1"/>
</dbReference>
<organism evidence="2 3">
    <name type="scientific">Blastomonas natatoria</name>
    <dbReference type="NCBI Taxonomy" id="34015"/>
    <lineage>
        <taxon>Bacteria</taxon>
        <taxon>Pseudomonadati</taxon>
        <taxon>Pseudomonadota</taxon>
        <taxon>Alphaproteobacteria</taxon>
        <taxon>Sphingomonadales</taxon>
        <taxon>Sphingomonadaceae</taxon>
        <taxon>Blastomonas</taxon>
    </lineage>
</organism>
<dbReference type="PANTHER" id="PTHR36837">
    <property type="entry name" value="POLY(3-HYDROXYALKANOATE) POLYMERASE SUBUNIT PHAC"/>
    <property type="match status" value="1"/>
</dbReference>
<dbReference type="InterPro" id="IPR051321">
    <property type="entry name" value="PHA/PHB_synthase"/>
</dbReference>
<dbReference type="PANTHER" id="PTHR36837:SF4">
    <property type="entry name" value="BLR0908 PROTEIN"/>
    <property type="match status" value="1"/>
</dbReference>
<sequence length="280" mass="30631">MLPQIVFVPSPINAPNVLDMDADCSLIGWLAHQGLSSALVDWGTTTPAHRNHDLDHLATRLLLPMLQQMDRPVHLVGYCLGGMIAMAAACHIEVSSLTLIAAPWHFSGYPAKRRAELTAMWQQHRPACEAMGLVPMEVMQHGFWTLSPDKLMEKYLKFGAMPDDSAAARRFVAVEDWANGGEPLPFALGAQLFEQLYRDDRSGKGEWVVDGVNIAPNNVRGPVMEFASASDAIVPLACSPQAPDREVLASGHVGMVIGGSAPKTLWPMLRRWILSHEPSI</sequence>
<name>A0A2V3UPN5_9SPHN</name>
<feature type="domain" description="AB hydrolase-1" evidence="1">
    <location>
        <begin position="40"/>
        <end position="253"/>
    </location>
</feature>
<comment type="caution">
    <text evidence="2">The sequence shown here is derived from an EMBL/GenBank/DDBJ whole genome shotgun (WGS) entry which is preliminary data.</text>
</comment>
<gene>
    <name evidence="2" type="ORF">C7451_11748</name>
</gene>
<dbReference type="AlphaFoldDB" id="A0A2V3UPN5"/>
<reference evidence="2 3" key="1">
    <citation type="submission" date="2018-05" db="EMBL/GenBank/DDBJ databases">
        <title>Genomic Encyclopedia of Type Strains, Phase IV (KMG-IV): sequencing the most valuable type-strain genomes for metagenomic binning, comparative biology and taxonomic classification.</title>
        <authorList>
            <person name="Goeker M."/>
        </authorList>
    </citation>
    <scope>NUCLEOTIDE SEQUENCE [LARGE SCALE GENOMIC DNA]</scope>
    <source>
        <strain evidence="2 3">DSM 3183</strain>
    </source>
</reference>
<dbReference type="EMBL" id="QJJM01000017">
    <property type="protein sequence ID" value="PXW68458.1"/>
    <property type="molecule type" value="Genomic_DNA"/>
</dbReference>
<dbReference type="Proteomes" id="UP000248014">
    <property type="component" value="Unassembled WGS sequence"/>
</dbReference>
<dbReference type="InterPro" id="IPR029058">
    <property type="entry name" value="AB_hydrolase_fold"/>
</dbReference>
<dbReference type="SUPFAM" id="SSF53474">
    <property type="entry name" value="alpha/beta-Hydrolases"/>
    <property type="match status" value="1"/>
</dbReference>
<proteinExistence type="predicted"/>
<keyword evidence="3" id="KW-1185">Reference proteome</keyword>
<dbReference type="Gene3D" id="3.40.50.1820">
    <property type="entry name" value="alpha/beta hydrolase"/>
    <property type="match status" value="1"/>
</dbReference>
<accession>A0A2V3UPN5</accession>
<evidence type="ECO:0000259" key="1">
    <source>
        <dbReference type="Pfam" id="PF12697"/>
    </source>
</evidence>
<dbReference type="InterPro" id="IPR000073">
    <property type="entry name" value="AB_hydrolase_1"/>
</dbReference>